<keyword evidence="1" id="KW-0249">Electron transport</keyword>
<comment type="similarity">
    <text evidence="1">Belongs to the glutaredoxin family.</text>
</comment>
<dbReference type="PANTHER" id="PTHR33558:SF1">
    <property type="entry name" value="GLUTAREDOXIN-LIKE PROTEIN C5ORF63 HOMOLOG"/>
    <property type="match status" value="1"/>
</dbReference>
<evidence type="ECO:0000256" key="2">
    <source>
        <dbReference type="SAM" id="MobiDB-lite"/>
    </source>
</evidence>
<proteinExistence type="inferred from homology"/>
<dbReference type="InterPro" id="IPR008554">
    <property type="entry name" value="Glutaredoxin-like"/>
</dbReference>
<dbReference type="SUPFAM" id="SSF52833">
    <property type="entry name" value="Thioredoxin-like"/>
    <property type="match status" value="1"/>
</dbReference>
<evidence type="ECO:0000313" key="3">
    <source>
        <dbReference type="EMBL" id="CAD9655164.1"/>
    </source>
</evidence>
<dbReference type="Gene3D" id="3.40.30.10">
    <property type="entry name" value="Glutaredoxin"/>
    <property type="match status" value="1"/>
</dbReference>
<evidence type="ECO:0000256" key="1">
    <source>
        <dbReference type="RuleBase" id="RU363082"/>
    </source>
</evidence>
<accession>A0A7S2VXY9</accession>
<dbReference type="InterPro" id="IPR036249">
    <property type="entry name" value="Thioredoxin-like_sf"/>
</dbReference>
<feature type="region of interest" description="Disordered" evidence="2">
    <location>
        <begin position="156"/>
        <end position="181"/>
    </location>
</feature>
<dbReference type="AlphaFoldDB" id="A0A7S2VXY9"/>
<keyword evidence="1" id="KW-0813">Transport</keyword>
<name>A0A7S2VXY9_9CHLO</name>
<feature type="compositionally biased region" description="Low complexity" evidence="2">
    <location>
        <begin position="32"/>
        <end position="42"/>
    </location>
</feature>
<protein>
    <recommendedName>
        <fullName evidence="1">Glutaredoxin-like protein</fullName>
    </recommendedName>
</protein>
<organism evidence="3">
    <name type="scientific">Ostreococcus mediterraneus</name>
    <dbReference type="NCBI Taxonomy" id="1486918"/>
    <lineage>
        <taxon>Eukaryota</taxon>
        <taxon>Viridiplantae</taxon>
        <taxon>Chlorophyta</taxon>
        <taxon>Mamiellophyceae</taxon>
        <taxon>Mamiellales</taxon>
        <taxon>Bathycoccaceae</taxon>
        <taxon>Ostreococcus</taxon>
    </lineage>
</organism>
<feature type="compositionally biased region" description="Basic and acidic residues" evidence="2">
    <location>
        <begin position="18"/>
        <end position="28"/>
    </location>
</feature>
<dbReference type="EMBL" id="HBHH01002234">
    <property type="protein sequence ID" value="CAD9655164.1"/>
    <property type="molecule type" value="Transcribed_RNA"/>
</dbReference>
<dbReference type="InterPro" id="IPR052565">
    <property type="entry name" value="Glutaredoxin-like_YDR286C"/>
</dbReference>
<gene>
    <name evidence="3" type="ORF">OMED0932_LOCUS901</name>
</gene>
<dbReference type="Pfam" id="PF05768">
    <property type="entry name" value="Glrx-like"/>
    <property type="match status" value="1"/>
</dbReference>
<sequence length="181" mass="19263">MPYALALVPFVASATSEHRRGPSRDVARRARGSVGVARGASSDTTAAETSGRAFIVYTKPGCCLCDGLFEKLDAVTSSREATSADADADALRGFVVVKRDVSTNAEWADAYADVVPMLFVRDDDGVEREVRRPTPKTSAARLGADLDAFVRRHRRAATGQPASPSWVVVSAPPDLGGMPRQ</sequence>
<dbReference type="PANTHER" id="PTHR33558">
    <property type="entry name" value="GLUTAREDOXIN-LIKE PROTEIN C5ORF63 HOMOLOG"/>
    <property type="match status" value="1"/>
</dbReference>
<feature type="region of interest" description="Disordered" evidence="2">
    <location>
        <begin position="18"/>
        <end position="42"/>
    </location>
</feature>
<reference evidence="3" key="1">
    <citation type="submission" date="2021-01" db="EMBL/GenBank/DDBJ databases">
        <authorList>
            <person name="Corre E."/>
            <person name="Pelletier E."/>
            <person name="Niang G."/>
            <person name="Scheremetjew M."/>
            <person name="Finn R."/>
            <person name="Kale V."/>
            <person name="Holt S."/>
            <person name="Cochrane G."/>
            <person name="Meng A."/>
            <person name="Brown T."/>
            <person name="Cohen L."/>
        </authorList>
    </citation>
    <scope>NUCLEOTIDE SEQUENCE</scope>
    <source>
        <strain evidence="3">Clade-D-RCC2596</strain>
    </source>
</reference>